<dbReference type="EMBL" id="HBHR01006481">
    <property type="protein sequence ID" value="CAD9860655.1"/>
    <property type="molecule type" value="Transcribed_RNA"/>
</dbReference>
<evidence type="ECO:0000313" key="1">
    <source>
        <dbReference type="EMBL" id="CAD9860655.1"/>
    </source>
</evidence>
<reference evidence="1" key="1">
    <citation type="submission" date="2021-01" db="EMBL/GenBank/DDBJ databases">
        <authorList>
            <person name="Corre E."/>
            <person name="Pelletier E."/>
            <person name="Niang G."/>
            <person name="Scheremetjew M."/>
            <person name="Finn R."/>
            <person name="Kale V."/>
            <person name="Holt S."/>
            <person name="Cochrane G."/>
            <person name="Meng A."/>
            <person name="Brown T."/>
            <person name="Cohen L."/>
        </authorList>
    </citation>
    <scope>NUCLEOTIDE SEQUENCE</scope>
    <source>
        <strain evidence="1">CCMP1661</strain>
    </source>
</reference>
<proteinExistence type="predicted"/>
<name>A0A7S2UVQ4_9STRA</name>
<protein>
    <submittedName>
        <fullName evidence="1">Uncharacterized protein</fullName>
    </submittedName>
</protein>
<organism evidence="1">
    <name type="scientific">Fibrocapsa japonica</name>
    <dbReference type="NCBI Taxonomy" id="94617"/>
    <lineage>
        <taxon>Eukaryota</taxon>
        <taxon>Sar</taxon>
        <taxon>Stramenopiles</taxon>
        <taxon>Ochrophyta</taxon>
        <taxon>Raphidophyceae</taxon>
        <taxon>Chattonellales</taxon>
        <taxon>Chattonellaceae</taxon>
        <taxon>Fibrocapsa</taxon>
    </lineage>
</organism>
<gene>
    <name evidence="1" type="ORF">FJAP1339_LOCUS3176</name>
</gene>
<accession>A0A7S2UVQ4</accession>
<dbReference type="AlphaFoldDB" id="A0A7S2UVQ4"/>
<sequence>MIFSKPSTECTIGATFAPIYTPGRTISHSTIGTSPSQIKCIRKGQTDVQPPVIIPVTIALFVSTPTNEVRVKKVIMAFPIPIFDTRIKPAMKPKKLSLEYVLGLSSICCSFSPEVVQKSAST</sequence>